<evidence type="ECO:0000259" key="3">
    <source>
        <dbReference type="Pfam" id="PF05029"/>
    </source>
</evidence>
<feature type="compositionally biased region" description="Acidic residues" evidence="2">
    <location>
        <begin position="719"/>
        <end position="729"/>
    </location>
</feature>
<reference evidence="4 5" key="1">
    <citation type="journal article" date="2023" name="Sci. Data">
        <title>Genome assembly of the Korean intertidal mud-creeper Batillaria attramentaria.</title>
        <authorList>
            <person name="Patra A.K."/>
            <person name="Ho P.T."/>
            <person name="Jun S."/>
            <person name="Lee S.J."/>
            <person name="Kim Y."/>
            <person name="Won Y.J."/>
        </authorList>
    </citation>
    <scope>NUCLEOTIDE SEQUENCE [LARGE SCALE GENOMIC DNA]</scope>
    <source>
        <strain evidence="4">Wonlab-2016</strain>
    </source>
</reference>
<dbReference type="Pfam" id="PF05029">
    <property type="entry name" value="TIMELESS_C"/>
    <property type="match status" value="1"/>
</dbReference>
<evidence type="ECO:0000256" key="2">
    <source>
        <dbReference type="SAM" id="MobiDB-lite"/>
    </source>
</evidence>
<accession>A0ABD0L8A1</accession>
<feature type="region of interest" description="Disordered" evidence="2">
    <location>
        <begin position="328"/>
        <end position="384"/>
    </location>
</feature>
<dbReference type="Proteomes" id="UP001519460">
    <property type="component" value="Unassembled WGS sequence"/>
</dbReference>
<dbReference type="Pfam" id="PF26019">
    <property type="entry name" value="HTH_TIMELESS"/>
    <property type="match status" value="2"/>
</dbReference>
<dbReference type="EMBL" id="JACVVK020000073">
    <property type="protein sequence ID" value="KAK7495634.1"/>
    <property type="molecule type" value="Genomic_DNA"/>
</dbReference>
<evidence type="ECO:0000256" key="1">
    <source>
        <dbReference type="ARBA" id="ARBA00008174"/>
    </source>
</evidence>
<feature type="compositionally biased region" description="Basic and acidic residues" evidence="2">
    <location>
        <begin position="518"/>
        <end position="570"/>
    </location>
</feature>
<comment type="caution">
    <text evidence="4">The sequence shown here is derived from an EMBL/GenBank/DDBJ whole genome shotgun (WGS) entry which is preliminary data.</text>
</comment>
<organism evidence="4 5">
    <name type="scientific">Batillaria attramentaria</name>
    <dbReference type="NCBI Taxonomy" id="370345"/>
    <lineage>
        <taxon>Eukaryota</taxon>
        <taxon>Metazoa</taxon>
        <taxon>Spiralia</taxon>
        <taxon>Lophotrochozoa</taxon>
        <taxon>Mollusca</taxon>
        <taxon>Gastropoda</taxon>
        <taxon>Caenogastropoda</taxon>
        <taxon>Sorbeoconcha</taxon>
        <taxon>Cerithioidea</taxon>
        <taxon>Batillariidae</taxon>
        <taxon>Batillaria</taxon>
    </lineage>
</organism>
<sequence length="784" mass="87544">MSDVVVVIESISDDPEPCHPFVCQRARDTETLGHPGTCDLVILFVKEQRSAGSRKQNKCMEEEEVAAVQSFEQEFDLMGYLNCYAKPEILKNYVLLAADFEKNSTHTNHCVAKMLHRIGFDMGYTGMLFQASLFRVFQRIMLGPPAKSPRFKELYKFAVHVVRKFSEVGQKNKKVFMEMLFWKGSKEAMQITEGYDYNPGGCKAAWTEQEENELMRLFEDFRDNNDAEKDTVDLILERWTGQPKSRSQILRQLKNLHLIESAKDLKKKPVATRAWTTEDEQELERIYHEFKDSSDPLGNIVTALSKKRSKQKVAEKLLALDLVQDRKELHKKRGKKGSEPRRSRRLGGDDDSEREDINLSDLEEGRNLPTDEDSLSSGASDVPIVPLTEDNETAMEDPVFVELLQGVGLSPPANEQEMFWRIPADLTPANLRNLGEALTLDADGKPIHPEILAQIRRAPTSKRADSDSDDSASVSSSRSLENSKKTKRRQERRTSRSEQEGEQEQAAGMSVDDVDSSDGEHGGDGSDVERSVDRNKAPTATQRREALKAMLERRKDRKVMNRDKSSRARENTVNGGASEAREEAGTGMEQDGSLPDIPPQGASPSHSKSKKRLCTRSMFSVAILNLQYACQDSGDDRLVIDDDGGVSDPSPKKPASKRARLLDSDLSEEEKENKDTSTLSFMSGEILGLSGQWDGFGEQVQGSSENSDDDVPLDKMENAGDDDSDDDVPLTELKRSEANGPESFPATLYTQGPPGSDDSDLDDHVPLGKIVKKSQKILSDDEDD</sequence>
<name>A0ABD0L8A1_9CAEN</name>
<evidence type="ECO:0000313" key="5">
    <source>
        <dbReference type="Proteomes" id="UP001519460"/>
    </source>
</evidence>
<feature type="domain" description="Timeless C-terminal" evidence="3">
    <location>
        <begin position="379"/>
        <end position="432"/>
    </location>
</feature>
<feature type="region of interest" description="Disordered" evidence="2">
    <location>
        <begin position="455"/>
        <end position="612"/>
    </location>
</feature>
<dbReference type="PANTHER" id="PTHR22940:SF4">
    <property type="entry name" value="PROTEIN TIMELESS HOMOLOG"/>
    <property type="match status" value="1"/>
</dbReference>
<protein>
    <recommendedName>
        <fullName evidence="3">Timeless C-terminal domain-containing protein</fullName>
    </recommendedName>
</protein>
<gene>
    <name evidence="4" type="ORF">BaRGS_00013081</name>
</gene>
<evidence type="ECO:0000313" key="4">
    <source>
        <dbReference type="EMBL" id="KAK7495634.1"/>
    </source>
</evidence>
<dbReference type="PANTHER" id="PTHR22940">
    <property type="entry name" value="TIMEOUT/TIMELESS-2"/>
    <property type="match status" value="1"/>
</dbReference>
<proteinExistence type="inferred from homology"/>
<comment type="similarity">
    <text evidence="1">Belongs to the timeless family.</text>
</comment>
<dbReference type="AlphaFoldDB" id="A0ABD0L8A1"/>
<dbReference type="InterPro" id="IPR044998">
    <property type="entry name" value="Timeless"/>
</dbReference>
<keyword evidence="5" id="KW-1185">Reference proteome</keyword>
<dbReference type="InterPro" id="IPR007725">
    <property type="entry name" value="TIMELESS_C"/>
</dbReference>
<feature type="region of interest" description="Disordered" evidence="2">
    <location>
        <begin position="635"/>
        <end position="765"/>
    </location>
</feature>